<keyword evidence="1" id="KW-1133">Transmembrane helix</keyword>
<gene>
    <name evidence="2" type="ORF">SAE01_02040</name>
</gene>
<keyword evidence="1" id="KW-0812">Transmembrane</keyword>
<protein>
    <submittedName>
        <fullName evidence="2">Uncharacterized protein</fullName>
    </submittedName>
</protein>
<comment type="caution">
    <text evidence="2">The sequence shown here is derived from an EMBL/GenBank/DDBJ whole genome shotgun (WGS) entry which is preliminary data.</text>
</comment>
<keyword evidence="3" id="KW-1185">Reference proteome</keyword>
<evidence type="ECO:0000256" key="1">
    <source>
        <dbReference type="SAM" id="Phobius"/>
    </source>
</evidence>
<proteinExistence type="predicted"/>
<keyword evidence="1" id="KW-0472">Membrane</keyword>
<reference evidence="2 3" key="1">
    <citation type="submission" date="2019-07" db="EMBL/GenBank/DDBJ databases">
        <title>Whole genome shotgun sequence of Segetibacter aerophilus NBRC 106135.</title>
        <authorList>
            <person name="Hosoyama A."/>
            <person name="Uohara A."/>
            <person name="Ohji S."/>
            <person name="Ichikawa N."/>
        </authorList>
    </citation>
    <scope>NUCLEOTIDE SEQUENCE [LARGE SCALE GENOMIC DNA]</scope>
    <source>
        <strain evidence="2 3">NBRC 106135</strain>
    </source>
</reference>
<name>A0A512B6Z1_9BACT</name>
<evidence type="ECO:0000313" key="3">
    <source>
        <dbReference type="Proteomes" id="UP000321513"/>
    </source>
</evidence>
<dbReference type="Proteomes" id="UP000321513">
    <property type="component" value="Unassembled WGS sequence"/>
</dbReference>
<dbReference type="RefSeq" id="WP_147201669.1">
    <property type="nucleotide sequence ID" value="NZ_BJYT01000001.1"/>
</dbReference>
<feature type="transmembrane region" description="Helical" evidence="1">
    <location>
        <begin position="203"/>
        <end position="234"/>
    </location>
</feature>
<dbReference type="OrthoDB" id="116741at2"/>
<dbReference type="EMBL" id="BJYT01000001">
    <property type="protein sequence ID" value="GEO07708.1"/>
    <property type="molecule type" value="Genomic_DNA"/>
</dbReference>
<accession>A0A512B6Z1</accession>
<evidence type="ECO:0000313" key="2">
    <source>
        <dbReference type="EMBL" id="GEO07708.1"/>
    </source>
</evidence>
<organism evidence="2 3">
    <name type="scientific">Segetibacter aerophilus</name>
    <dbReference type="NCBI Taxonomy" id="670293"/>
    <lineage>
        <taxon>Bacteria</taxon>
        <taxon>Pseudomonadati</taxon>
        <taxon>Bacteroidota</taxon>
        <taxon>Chitinophagia</taxon>
        <taxon>Chitinophagales</taxon>
        <taxon>Chitinophagaceae</taxon>
        <taxon>Segetibacter</taxon>
    </lineage>
</organism>
<sequence length="426" mass="48749">MTKHGALSVLAHIKPGMKQDAIALCEQIVAEDVETNSIIPFKKITSIHFARFVVFNESTDALGNNVAPYLIFTTNYDQPYKNHLEELVTVAGDGLWKMFSFCEDFPENIAYNREALRRYLELKTVENAVFYVGIGHRTVLQVRQENELRDQIESFIDSQQSALRDKGPVYIRKKVIEFVHNNPTLSWAKKRAPKPFILSELGFYIKLAFVCIALVVLLPLIIPFVIAWLFLILLTEITEKNVSYELDKNHIRELVERETSPVQAQFSAMGNIKPGVIRLKTMMFLLNMTNFLAPYIYSKGKLSGIPTVHFARWVIVNDGKQMIFLSNFDGNSESYLRDFINIAGKQLSLMFCHTVGYPKTRLMIYGGADDANGFMNWARKFQTITNVWYTANKEVSVKNIFNNSKIRDGLYGSMNEKEAAHWLSLL</sequence>
<dbReference type="AlphaFoldDB" id="A0A512B6Z1"/>